<dbReference type="InterPro" id="IPR036322">
    <property type="entry name" value="WD40_repeat_dom_sf"/>
</dbReference>
<reference evidence="5" key="1">
    <citation type="submission" date="2021-01" db="EMBL/GenBank/DDBJ databases">
        <authorList>
            <person name="Corre E."/>
            <person name="Pelletier E."/>
            <person name="Niang G."/>
            <person name="Scheremetjew M."/>
            <person name="Finn R."/>
            <person name="Kale V."/>
            <person name="Holt S."/>
            <person name="Cochrane G."/>
            <person name="Meng A."/>
            <person name="Brown T."/>
            <person name="Cohen L."/>
        </authorList>
    </citation>
    <scope>NUCLEOTIDE SEQUENCE</scope>
    <source>
        <strain evidence="5">CCMP 2712</strain>
    </source>
</reference>
<sequence length="525" mass="59167">MGSMPSSVAGNSWRRLSVIFDAKWPKKEPDPNRAVILAERDYHFMPNNAILTYFRTDWYEQLMDDTPQKTPEVQTDEQSSSTDSSLFDESVQEKVGTRVILSSKEGVIKVYESQAKQLMHPSGVKMTLRKTIDAHTCPVVGLGVTLDGKRAISTDQNGRFAIWDLNFCVVHQYCDTSIKKAFCCDIAGDGSICLIAGRQGGELWNPKDGQFITSLGTKQKPPKNFWNNLAIHEKVLFKQKLHELGLKPWPDTETHSDVIKCCKFQLVFPHSKLITGSWDNSSILWDVEVSKGIQRMAAHTDRVMSVANCFDPNVCVSVSWDKMVCIWDFRVSRPVHILSGHSSRILTCSLSYSNVYESVLMTGGEASELKLWDLRRLQERSLYEYHQDTVVASTFTSTGEYAVTVGLDEKVLLWRSRDLVSVKANIIAGQVEHDVLAVMNLRLDIHGDVESGKRHLSEMSAHLCSDKLAGSRFEQGIPVSIQKWIVNREGVTTILYPEDKKLDEFGLVDGVEIKVFLVDESQKKK</sequence>
<gene>
    <name evidence="5" type="ORF">GTHE00462_LOCUS5785</name>
</gene>
<evidence type="ECO:0000256" key="1">
    <source>
        <dbReference type="ARBA" id="ARBA00022574"/>
    </source>
</evidence>
<dbReference type="PANTHER" id="PTHR19848">
    <property type="entry name" value="WD40 REPEAT PROTEIN"/>
    <property type="match status" value="1"/>
</dbReference>
<feature type="repeat" description="WD" evidence="3">
    <location>
        <begin position="296"/>
        <end position="337"/>
    </location>
</feature>
<feature type="repeat" description="WD" evidence="3">
    <location>
        <begin position="383"/>
        <end position="414"/>
    </location>
</feature>
<evidence type="ECO:0000256" key="2">
    <source>
        <dbReference type="ARBA" id="ARBA00022737"/>
    </source>
</evidence>
<dbReference type="InterPro" id="IPR001680">
    <property type="entry name" value="WD40_rpt"/>
</dbReference>
<keyword evidence="2" id="KW-0677">Repeat</keyword>
<dbReference type="PANTHER" id="PTHR19848:SF8">
    <property type="entry name" value="F-BOX AND WD REPEAT DOMAIN CONTAINING 7"/>
    <property type="match status" value="1"/>
</dbReference>
<dbReference type="SUPFAM" id="SSF50978">
    <property type="entry name" value="WD40 repeat-like"/>
    <property type="match status" value="1"/>
</dbReference>
<organism evidence="5">
    <name type="scientific">Guillardia theta</name>
    <name type="common">Cryptophyte</name>
    <name type="synonym">Cryptomonas phi</name>
    <dbReference type="NCBI Taxonomy" id="55529"/>
    <lineage>
        <taxon>Eukaryota</taxon>
        <taxon>Cryptophyceae</taxon>
        <taxon>Pyrenomonadales</taxon>
        <taxon>Geminigeraceae</taxon>
        <taxon>Guillardia</taxon>
    </lineage>
</organism>
<dbReference type="Pfam" id="PF00400">
    <property type="entry name" value="WD40"/>
    <property type="match status" value="3"/>
</dbReference>
<protein>
    <submittedName>
        <fullName evidence="5">Uncharacterized protein</fullName>
    </submittedName>
</protein>
<dbReference type="InterPro" id="IPR015943">
    <property type="entry name" value="WD40/YVTN_repeat-like_dom_sf"/>
</dbReference>
<dbReference type="PROSITE" id="PS00678">
    <property type="entry name" value="WD_REPEATS_1"/>
    <property type="match status" value="1"/>
</dbReference>
<dbReference type="AlphaFoldDB" id="A0A7S4JHV9"/>
<name>A0A7S4JHV9_GUITH</name>
<keyword evidence="1 3" id="KW-0853">WD repeat</keyword>
<dbReference type="EMBL" id="HBKN01007256">
    <property type="protein sequence ID" value="CAE2263958.1"/>
    <property type="molecule type" value="Transcribed_RNA"/>
</dbReference>
<dbReference type="Gene3D" id="2.130.10.10">
    <property type="entry name" value="YVTN repeat-like/Quinoprotein amine dehydrogenase"/>
    <property type="match status" value="2"/>
</dbReference>
<dbReference type="PROSITE" id="PS50082">
    <property type="entry name" value="WD_REPEATS_2"/>
    <property type="match status" value="3"/>
</dbReference>
<evidence type="ECO:0000256" key="4">
    <source>
        <dbReference type="SAM" id="MobiDB-lite"/>
    </source>
</evidence>
<feature type="region of interest" description="Disordered" evidence="4">
    <location>
        <begin position="67"/>
        <end position="87"/>
    </location>
</feature>
<accession>A0A7S4JHV9</accession>
<feature type="compositionally biased region" description="Low complexity" evidence="4">
    <location>
        <begin position="76"/>
        <end position="87"/>
    </location>
</feature>
<dbReference type="SMART" id="SM00320">
    <property type="entry name" value="WD40"/>
    <property type="match status" value="5"/>
</dbReference>
<feature type="repeat" description="WD" evidence="3">
    <location>
        <begin position="338"/>
        <end position="382"/>
    </location>
</feature>
<evidence type="ECO:0000256" key="3">
    <source>
        <dbReference type="PROSITE-ProRule" id="PRU00221"/>
    </source>
</evidence>
<dbReference type="InterPro" id="IPR019775">
    <property type="entry name" value="WD40_repeat_CS"/>
</dbReference>
<evidence type="ECO:0000313" key="5">
    <source>
        <dbReference type="EMBL" id="CAE2263958.1"/>
    </source>
</evidence>
<proteinExistence type="predicted"/>